<feature type="transmembrane region" description="Helical" evidence="7">
    <location>
        <begin position="191"/>
        <end position="216"/>
    </location>
</feature>
<dbReference type="AlphaFoldDB" id="V5WKP2"/>
<keyword evidence="4 7" id="KW-0812">Transmembrane</keyword>
<dbReference type="CDD" id="cd06261">
    <property type="entry name" value="TM_PBP2"/>
    <property type="match status" value="1"/>
</dbReference>
<dbReference type="EMBL" id="CP006939">
    <property type="protein sequence ID" value="AHC16109.1"/>
    <property type="molecule type" value="Genomic_DNA"/>
</dbReference>
<dbReference type="RefSeq" id="WP_024269007.1">
    <property type="nucleotide sequence ID" value="NC_023035.1"/>
</dbReference>
<sequence length="285" mass="31966">MFPTPIQRTSAPVRVIYRIALPVVLLFWLLPMLAILITSIRGNADIIAGNYWGWPTEFKMVENYSEVFNPARSPMLLYLRNSIIITLPSVFFAVFFSAMAGYGLAIHKFKGRILIYAMFIAGNFVPFQILMIPVRTIFSNLDLLDTLLALIIFHTAFQIGFATFFLRNFIADLPMALVESARIEGATELTIFFRVILPLIRPALASLGVLLFTFIWNDFFWALTLVQSDAARPITFGLQALRGQWSISWNLIAAGSVVAAVPSILVFFVLQRQFIQGLTFGGVKG</sequence>
<protein>
    <submittedName>
        <fullName evidence="9">Binding-protein-dependent transport systems inner membrane component</fullName>
    </submittedName>
</protein>
<feature type="transmembrane region" description="Helical" evidence="7">
    <location>
        <begin position="83"/>
        <end position="106"/>
    </location>
</feature>
<dbReference type="GO" id="GO:0055085">
    <property type="term" value="P:transmembrane transport"/>
    <property type="evidence" value="ECO:0007669"/>
    <property type="project" value="InterPro"/>
</dbReference>
<name>V5WKP2_9SPIO</name>
<dbReference type="Pfam" id="PF00528">
    <property type="entry name" value="BPD_transp_1"/>
    <property type="match status" value="1"/>
</dbReference>
<dbReference type="InterPro" id="IPR000515">
    <property type="entry name" value="MetI-like"/>
</dbReference>
<feature type="transmembrane region" description="Helical" evidence="7">
    <location>
        <begin position="247"/>
        <end position="270"/>
    </location>
</feature>
<feature type="transmembrane region" description="Helical" evidence="7">
    <location>
        <begin position="113"/>
        <end position="134"/>
    </location>
</feature>
<dbReference type="PANTHER" id="PTHR43744">
    <property type="entry name" value="ABC TRANSPORTER PERMEASE PROTEIN MG189-RELATED-RELATED"/>
    <property type="match status" value="1"/>
</dbReference>
<evidence type="ECO:0000256" key="6">
    <source>
        <dbReference type="ARBA" id="ARBA00023136"/>
    </source>
</evidence>
<accession>V5WKP2</accession>
<evidence type="ECO:0000259" key="8">
    <source>
        <dbReference type="PROSITE" id="PS50928"/>
    </source>
</evidence>
<comment type="subcellular location">
    <subcellularLocation>
        <location evidence="1 7">Cell membrane</location>
        <topology evidence="1 7">Multi-pass membrane protein</topology>
    </subcellularLocation>
</comment>
<dbReference type="HOGENOM" id="CLU_016047_1_2_12"/>
<evidence type="ECO:0000256" key="5">
    <source>
        <dbReference type="ARBA" id="ARBA00022989"/>
    </source>
</evidence>
<reference evidence="9 10" key="1">
    <citation type="journal article" date="2015" name="Stand. Genomic Sci.">
        <title>Complete genome sequence and description of Salinispira pacifica gen. nov., sp. nov., a novel spirochaete isolated form a hypersaline microbial mat.</title>
        <authorList>
            <person name="Ben Hania W."/>
            <person name="Joseph M."/>
            <person name="Schumann P."/>
            <person name="Bunk B."/>
            <person name="Fiebig A."/>
            <person name="Sproer C."/>
            <person name="Klenk H.P."/>
            <person name="Fardeau M.L."/>
            <person name="Spring S."/>
        </authorList>
    </citation>
    <scope>NUCLEOTIDE SEQUENCE [LARGE SCALE GENOMIC DNA]</scope>
    <source>
        <strain evidence="9 10">L21-RPul-D2</strain>
    </source>
</reference>
<dbReference type="Proteomes" id="UP000018680">
    <property type="component" value="Chromosome"/>
</dbReference>
<evidence type="ECO:0000256" key="3">
    <source>
        <dbReference type="ARBA" id="ARBA00022475"/>
    </source>
</evidence>
<gene>
    <name evidence="9" type="ORF">L21SP2_2759</name>
</gene>
<comment type="similarity">
    <text evidence="7">Belongs to the binding-protein-dependent transport system permease family.</text>
</comment>
<feature type="transmembrane region" description="Helical" evidence="7">
    <location>
        <begin position="15"/>
        <end position="37"/>
    </location>
</feature>
<dbReference type="Gene3D" id="1.10.3720.10">
    <property type="entry name" value="MetI-like"/>
    <property type="match status" value="1"/>
</dbReference>
<keyword evidence="6 7" id="KW-0472">Membrane</keyword>
<dbReference type="SUPFAM" id="SSF161098">
    <property type="entry name" value="MetI-like"/>
    <property type="match status" value="1"/>
</dbReference>
<dbReference type="OrthoDB" id="9815445at2"/>
<evidence type="ECO:0000256" key="7">
    <source>
        <dbReference type="RuleBase" id="RU363032"/>
    </source>
</evidence>
<keyword evidence="2 7" id="KW-0813">Transport</keyword>
<keyword evidence="3" id="KW-1003">Cell membrane</keyword>
<proteinExistence type="inferred from homology"/>
<dbReference type="GO" id="GO:0005886">
    <property type="term" value="C:plasma membrane"/>
    <property type="evidence" value="ECO:0007669"/>
    <property type="project" value="UniProtKB-SubCell"/>
</dbReference>
<evidence type="ECO:0000256" key="2">
    <source>
        <dbReference type="ARBA" id="ARBA00022448"/>
    </source>
</evidence>
<evidence type="ECO:0000256" key="1">
    <source>
        <dbReference type="ARBA" id="ARBA00004651"/>
    </source>
</evidence>
<dbReference type="eggNOG" id="COG0395">
    <property type="taxonomic scope" value="Bacteria"/>
</dbReference>
<feature type="transmembrane region" description="Helical" evidence="7">
    <location>
        <begin position="146"/>
        <end position="170"/>
    </location>
</feature>
<keyword evidence="5 7" id="KW-1133">Transmembrane helix</keyword>
<dbReference type="InterPro" id="IPR035906">
    <property type="entry name" value="MetI-like_sf"/>
</dbReference>
<evidence type="ECO:0000313" key="10">
    <source>
        <dbReference type="Proteomes" id="UP000018680"/>
    </source>
</evidence>
<organism evidence="9 10">
    <name type="scientific">Salinispira pacifica</name>
    <dbReference type="NCBI Taxonomy" id="1307761"/>
    <lineage>
        <taxon>Bacteria</taxon>
        <taxon>Pseudomonadati</taxon>
        <taxon>Spirochaetota</taxon>
        <taxon>Spirochaetia</taxon>
        <taxon>Spirochaetales</taxon>
        <taxon>Spirochaetaceae</taxon>
        <taxon>Salinispira</taxon>
    </lineage>
</organism>
<dbReference type="STRING" id="1307761.L21SP2_2759"/>
<evidence type="ECO:0000256" key="4">
    <source>
        <dbReference type="ARBA" id="ARBA00022692"/>
    </source>
</evidence>
<evidence type="ECO:0000313" key="9">
    <source>
        <dbReference type="EMBL" id="AHC16109.1"/>
    </source>
</evidence>
<dbReference type="PROSITE" id="PS50928">
    <property type="entry name" value="ABC_TM1"/>
    <property type="match status" value="1"/>
</dbReference>
<dbReference type="KEGG" id="slr:L21SP2_2759"/>
<keyword evidence="10" id="KW-1185">Reference proteome</keyword>
<feature type="domain" description="ABC transmembrane type-1" evidence="8">
    <location>
        <begin position="79"/>
        <end position="270"/>
    </location>
</feature>